<dbReference type="PANTHER" id="PTHR11618">
    <property type="entry name" value="TRANSCRIPTION INITIATION FACTOR IIB-RELATED"/>
    <property type="match status" value="1"/>
</dbReference>
<dbReference type="SUPFAM" id="SSF47954">
    <property type="entry name" value="Cyclin-like"/>
    <property type="match status" value="2"/>
</dbReference>
<dbReference type="InterPro" id="IPR036915">
    <property type="entry name" value="Cyclin-like_sf"/>
</dbReference>
<dbReference type="InterPro" id="IPR013150">
    <property type="entry name" value="TFIIB_cyclin"/>
</dbReference>
<dbReference type="InterPro" id="IPR000812">
    <property type="entry name" value="TFIIB"/>
</dbReference>
<evidence type="ECO:0000256" key="1">
    <source>
        <dbReference type="ARBA" id="ARBA00010857"/>
    </source>
</evidence>
<organism evidence="8">
    <name type="scientific">Prasinoderma singulare</name>
    <dbReference type="NCBI Taxonomy" id="676789"/>
    <lineage>
        <taxon>Eukaryota</taxon>
        <taxon>Viridiplantae</taxon>
        <taxon>Prasinodermophyta</taxon>
        <taxon>Prasinodermophyceae</taxon>
        <taxon>Prasinodermales</taxon>
        <taxon>Prasinodermaceae</taxon>
        <taxon>Prasinoderma</taxon>
    </lineage>
</organism>
<evidence type="ECO:0000256" key="4">
    <source>
        <dbReference type="ARBA" id="ARBA00023163"/>
    </source>
</evidence>
<dbReference type="GO" id="GO:0008270">
    <property type="term" value="F:zinc ion binding"/>
    <property type="evidence" value="ECO:0007669"/>
    <property type="project" value="UniProtKB-KW"/>
</dbReference>
<keyword evidence="3" id="KW-0805">Transcription regulation</keyword>
<keyword evidence="2" id="KW-0677">Repeat</keyword>
<dbReference type="Gene3D" id="1.10.472.170">
    <property type="match status" value="1"/>
</dbReference>
<name>A0A7S3B4U7_9VIRI</name>
<dbReference type="SMART" id="SM00385">
    <property type="entry name" value="CYCLIN"/>
    <property type="match status" value="2"/>
</dbReference>
<protein>
    <recommendedName>
        <fullName evidence="5">General transcription factor TFIIB</fullName>
    </recommendedName>
</protein>
<dbReference type="InterPro" id="IPR013763">
    <property type="entry name" value="Cyclin-like_dom"/>
</dbReference>
<accession>A0A7S3B4U7</accession>
<keyword evidence="6" id="KW-0479">Metal-binding</keyword>
<evidence type="ECO:0000256" key="2">
    <source>
        <dbReference type="ARBA" id="ARBA00022737"/>
    </source>
</evidence>
<evidence type="ECO:0000313" key="8">
    <source>
        <dbReference type="EMBL" id="CAE0124995.1"/>
    </source>
</evidence>
<dbReference type="SUPFAM" id="SSF57783">
    <property type="entry name" value="Zinc beta-ribbon"/>
    <property type="match status" value="1"/>
</dbReference>
<keyword evidence="6" id="KW-0862">Zinc</keyword>
<keyword evidence="4" id="KW-0804">Transcription</keyword>
<dbReference type="InterPro" id="IPR013137">
    <property type="entry name" value="Znf_TFIIB"/>
</dbReference>
<dbReference type="PANTHER" id="PTHR11618:SF13">
    <property type="entry name" value="TRANSCRIPTION INITIATION FACTOR IIB"/>
    <property type="match status" value="1"/>
</dbReference>
<dbReference type="PRINTS" id="PR00685">
    <property type="entry name" value="TIFACTORIIB"/>
</dbReference>
<evidence type="ECO:0000256" key="5">
    <source>
        <dbReference type="ARBA" id="ARBA00031706"/>
    </source>
</evidence>
<gene>
    <name evidence="8" type="ORF">PSIN1315_LOCUS347</name>
</gene>
<dbReference type="GO" id="GO:0005634">
    <property type="term" value="C:nucleus"/>
    <property type="evidence" value="ECO:0007669"/>
    <property type="project" value="TreeGrafter"/>
</dbReference>
<dbReference type="AlphaFoldDB" id="A0A7S3B4U7"/>
<reference evidence="8" key="1">
    <citation type="submission" date="2021-01" db="EMBL/GenBank/DDBJ databases">
        <authorList>
            <person name="Corre E."/>
            <person name="Pelletier E."/>
            <person name="Niang G."/>
            <person name="Scheremetjew M."/>
            <person name="Finn R."/>
            <person name="Kale V."/>
            <person name="Holt S."/>
            <person name="Cochrane G."/>
            <person name="Meng A."/>
            <person name="Brown T."/>
            <person name="Cohen L."/>
        </authorList>
    </citation>
    <scope>NUCLEOTIDE SEQUENCE</scope>
    <source>
        <strain evidence="8">RCC927</strain>
    </source>
</reference>
<comment type="similarity">
    <text evidence="1">Belongs to the TFIIB family.</text>
</comment>
<evidence type="ECO:0000259" key="7">
    <source>
        <dbReference type="PROSITE" id="PS51134"/>
    </source>
</evidence>
<dbReference type="Pfam" id="PF08271">
    <property type="entry name" value="Zn_Ribbon_TF"/>
    <property type="match status" value="1"/>
</dbReference>
<dbReference type="Gene3D" id="1.10.472.10">
    <property type="entry name" value="Cyclin-like"/>
    <property type="match status" value="1"/>
</dbReference>
<dbReference type="EMBL" id="HBHY01000548">
    <property type="protein sequence ID" value="CAE0124995.1"/>
    <property type="molecule type" value="Transcribed_RNA"/>
</dbReference>
<evidence type="ECO:0000256" key="6">
    <source>
        <dbReference type="PROSITE-ProRule" id="PRU00469"/>
    </source>
</evidence>
<keyword evidence="6" id="KW-0863">Zinc-finger</keyword>
<dbReference type="PROSITE" id="PS51134">
    <property type="entry name" value="ZF_TFIIB"/>
    <property type="match status" value="1"/>
</dbReference>
<evidence type="ECO:0000256" key="3">
    <source>
        <dbReference type="ARBA" id="ARBA00023015"/>
    </source>
</evidence>
<dbReference type="GO" id="GO:0097550">
    <property type="term" value="C:transcription preinitiation complex"/>
    <property type="evidence" value="ECO:0007669"/>
    <property type="project" value="TreeGrafter"/>
</dbReference>
<feature type="domain" description="TFIIB-type" evidence="7">
    <location>
        <begin position="1"/>
        <end position="32"/>
    </location>
</feature>
<proteinExistence type="inferred from homology"/>
<dbReference type="GO" id="GO:0017025">
    <property type="term" value="F:TBP-class protein binding"/>
    <property type="evidence" value="ECO:0007669"/>
    <property type="project" value="InterPro"/>
</dbReference>
<dbReference type="GO" id="GO:0070897">
    <property type="term" value="P:transcription preinitiation complex assembly"/>
    <property type="evidence" value="ECO:0007669"/>
    <property type="project" value="InterPro"/>
</dbReference>
<sequence length="313" mass="33425">MDKDCPNCGANSWVTQQSAGDVVCTSCGFVGEASLIDETAEWRSFSDKSNAVDMNRVGAPINSLLDKGGISGTSIAKGKDGRSAGFANLDRYHQQSTTVNRGVQDGFRAISHMAEKLSLGQQFINRAQEIFKKAQESKVAKGRSLDAVCGACLYIGCRLEGNPRTFNEICAATQSADKQAVSKAYKAILKKLQSELDSEGGGPGMQKQVGILSPKDYIRRLCSQLQYPNVVVLCCEKAAEQVTQRGISSSRVPISVAAAIVYFVGKMTSSPREIDQVSAVSGVSAGTIKLIANDELAPDQDKLISDAMLAKLK</sequence>
<dbReference type="Pfam" id="PF00382">
    <property type="entry name" value="TFIIB"/>
    <property type="match status" value="2"/>
</dbReference>